<dbReference type="InterPro" id="IPR005801">
    <property type="entry name" value="ADC_synthase"/>
</dbReference>
<dbReference type="EMBL" id="CP002467">
    <property type="protein sequence ID" value="ADV82505.1"/>
    <property type="molecule type" value="Genomic_DNA"/>
</dbReference>
<proteinExistence type="predicted"/>
<dbReference type="eggNOG" id="COG0147">
    <property type="taxonomic scope" value="Bacteria"/>
</dbReference>
<dbReference type="GO" id="GO:0046820">
    <property type="term" value="F:4-amino-4-deoxychorismate synthase activity"/>
    <property type="evidence" value="ECO:0007669"/>
    <property type="project" value="TreeGrafter"/>
</dbReference>
<dbReference type="InterPro" id="IPR015890">
    <property type="entry name" value="Chorismate_C"/>
</dbReference>
<organism evidence="2 3">
    <name type="scientific">Terriglobus saanensis (strain ATCC BAA-1853 / DSM 23119 / SP1PR4)</name>
    <dbReference type="NCBI Taxonomy" id="401053"/>
    <lineage>
        <taxon>Bacteria</taxon>
        <taxon>Pseudomonadati</taxon>
        <taxon>Acidobacteriota</taxon>
        <taxon>Terriglobia</taxon>
        <taxon>Terriglobales</taxon>
        <taxon>Acidobacteriaceae</taxon>
        <taxon>Terriglobus</taxon>
    </lineage>
</organism>
<dbReference type="InterPro" id="IPR005802">
    <property type="entry name" value="ADC_synth_comp_1"/>
</dbReference>
<dbReference type="PANTHER" id="PTHR11236">
    <property type="entry name" value="AMINOBENZOATE/ANTHRANILATE SYNTHASE"/>
    <property type="match status" value="1"/>
</dbReference>
<keyword evidence="3" id="KW-1185">Reference proteome</keyword>
<dbReference type="InterPro" id="IPR036038">
    <property type="entry name" value="Aminotransferase-like"/>
</dbReference>
<dbReference type="InterPro" id="IPR001544">
    <property type="entry name" value="Aminotrans_IV"/>
</dbReference>
<protein>
    <submittedName>
        <fullName evidence="2">Para-aminobenzoate synthase, subunit I</fullName>
    </submittedName>
</protein>
<reference evidence="2 3" key="1">
    <citation type="journal article" date="2012" name="Stand. Genomic Sci.">
        <title>Complete genome sequence of Terriglobus saanensis type strain SP1PR4(T), an Acidobacteria from tundra soil.</title>
        <authorList>
            <person name="Rawat S.R."/>
            <person name="Mannisto M.K."/>
            <person name="Starovoytov V."/>
            <person name="Goodwin L."/>
            <person name="Nolan M."/>
            <person name="Hauser L."/>
            <person name="Land M."/>
            <person name="Davenport K.W."/>
            <person name="Woyke T."/>
            <person name="Haggblom M.M."/>
        </authorList>
    </citation>
    <scope>NUCLEOTIDE SEQUENCE</scope>
    <source>
        <strain evidence="3">ATCC BAA-1853 / DSM 23119 / SP1PR4</strain>
    </source>
</reference>
<evidence type="ECO:0000313" key="2">
    <source>
        <dbReference type="EMBL" id="ADV82505.1"/>
    </source>
</evidence>
<dbReference type="PRINTS" id="PR00095">
    <property type="entry name" value="ANTSNTHASEI"/>
</dbReference>
<dbReference type="OrthoDB" id="9803598at2"/>
<dbReference type="Gene3D" id="3.60.120.10">
    <property type="entry name" value="Anthranilate synthase"/>
    <property type="match status" value="1"/>
</dbReference>
<dbReference type="Gene3D" id="3.20.10.10">
    <property type="entry name" value="D-amino Acid Aminotransferase, subunit A, domain 2"/>
    <property type="match status" value="1"/>
</dbReference>
<dbReference type="HOGENOM" id="CLU_006493_6_2_0"/>
<dbReference type="SUPFAM" id="SSF56322">
    <property type="entry name" value="ADC synthase"/>
    <property type="match status" value="1"/>
</dbReference>
<evidence type="ECO:0000313" key="3">
    <source>
        <dbReference type="Proteomes" id="UP000006844"/>
    </source>
</evidence>
<dbReference type="Pfam" id="PF01063">
    <property type="entry name" value="Aminotran_4"/>
    <property type="match status" value="1"/>
</dbReference>
<dbReference type="Proteomes" id="UP000006844">
    <property type="component" value="Chromosome"/>
</dbReference>
<dbReference type="STRING" id="401053.AciPR4_1698"/>
<dbReference type="AlphaFoldDB" id="E8V414"/>
<dbReference type="InterPro" id="IPR019999">
    <property type="entry name" value="Anth_synth_I-like"/>
</dbReference>
<dbReference type="RefSeq" id="WP_013568238.1">
    <property type="nucleotide sequence ID" value="NC_014963.1"/>
</dbReference>
<dbReference type="InterPro" id="IPR043132">
    <property type="entry name" value="BCAT-like_C"/>
</dbReference>
<dbReference type="Pfam" id="PF00425">
    <property type="entry name" value="Chorismate_bind"/>
    <property type="match status" value="1"/>
</dbReference>
<accession>E8V414</accession>
<dbReference type="GO" id="GO:0000162">
    <property type="term" value="P:L-tryptophan biosynthetic process"/>
    <property type="evidence" value="ECO:0007669"/>
    <property type="project" value="TreeGrafter"/>
</dbReference>
<dbReference type="KEGG" id="tsa:AciPR4_1698"/>
<sequence length="627" mass="69901">MSSFAPLPSEFRRLAAETPDSVLLETARASAHTAKSYLFLHPERILTATTLSDIPALFQQIDQALSEGLYVAGYLTYEAGYAFEPSLHTLAPALGRLAWFAVYREPQIFDHNTEHITSAQREDSTATTPEVRLDLPAPEYLRRVKEIHRFIEAGDTYQANLTTSASWSTELTPLELYQSIVRAQPVEFAALIHHDGEHILSASPELFFRREGAHIVTKPMKGTAARGMDTKEDIERAAWLAADEKNRSENLMIVDLLRNDLGRICVPGSVLTTDLFQVEKFPTLFQMTSTVQGTLREEVRIFDLFRALFPSGSIVGAPKIHTMQILHQLEQKPRGVYTGAIGFFAPNGDATFSVAIRTIALKDGHASMGVGSGIVYDSDPAEEYFECLTKTAFLSRRTPAFDLLETVLWQDNAFVSLPEHLDRMAGSAEYFDFLFDRDAAEAALYQESRVFGYSGSHRVRLLHSRNGALTTSSSTIAAPSREAVTLLLSPHRTDAQDLYLRHKTTHRHLYDKELVHAQTHRCADALFLNTAGELTEGAIHNLFVFHDGLWHTPRLQSGVLPGIERAHLLHRRSNARESALTLDDLVSAEALAICNSVRGVRFVERVVKETPSGLTVVWESRTLPPIL</sequence>
<dbReference type="PANTHER" id="PTHR11236:SF50">
    <property type="entry name" value="AMINODEOXYCHORISMATE SYNTHASE COMPONENT 1"/>
    <property type="match status" value="1"/>
</dbReference>
<dbReference type="SUPFAM" id="SSF56752">
    <property type="entry name" value="D-aminoacid aminotransferase-like PLP-dependent enzymes"/>
    <property type="match status" value="1"/>
</dbReference>
<name>E8V414_TERSS</name>
<gene>
    <name evidence="2" type="ordered locus">AciPR4_1698</name>
</gene>
<dbReference type="NCBIfam" id="TIGR00553">
    <property type="entry name" value="pabB"/>
    <property type="match status" value="1"/>
</dbReference>
<feature type="domain" description="Chorismate-utilising enzyme C-terminal" evidence="1">
    <location>
        <begin position="138"/>
        <end position="390"/>
    </location>
</feature>
<dbReference type="InterPro" id="IPR043131">
    <property type="entry name" value="BCAT-like_N"/>
</dbReference>
<dbReference type="GO" id="GO:0009396">
    <property type="term" value="P:folic acid-containing compound biosynthetic process"/>
    <property type="evidence" value="ECO:0007669"/>
    <property type="project" value="InterPro"/>
</dbReference>
<dbReference type="Gene3D" id="3.30.470.10">
    <property type="match status" value="1"/>
</dbReference>
<evidence type="ECO:0000259" key="1">
    <source>
        <dbReference type="Pfam" id="PF00425"/>
    </source>
</evidence>